<dbReference type="Proteomes" id="UP000325313">
    <property type="component" value="Unassembled WGS sequence"/>
</dbReference>
<accession>A0A5B0RXU0</accession>
<gene>
    <name evidence="1" type="ORF">PGTUg99_017261</name>
</gene>
<name>A0A5B0RXU0_PUCGR</name>
<dbReference type="AlphaFoldDB" id="A0A5B0RXU0"/>
<reference evidence="1 2" key="1">
    <citation type="submission" date="2019-05" db="EMBL/GenBank/DDBJ databases">
        <title>Emergence of the Ug99 lineage of the wheat stem rust pathogen through somatic hybridization.</title>
        <authorList>
            <person name="Li F."/>
            <person name="Upadhyaya N.M."/>
            <person name="Sperschneider J."/>
            <person name="Matny O."/>
            <person name="Nguyen-Phuc H."/>
            <person name="Mago R."/>
            <person name="Raley C."/>
            <person name="Miller M.E."/>
            <person name="Silverstein K.A.T."/>
            <person name="Henningsen E."/>
            <person name="Hirsch C.D."/>
            <person name="Visser B."/>
            <person name="Pretorius Z.A."/>
            <person name="Steffenson B.J."/>
            <person name="Schwessinger B."/>
            <person name="Dodds P.N."/>
            <person name="Figueroa M."/>
        </authorList>
    </citation>
    <scope>NUCLEOTIDE SEQUENCE [LARGE SCALE GENOMIC DNA]</scope>
    <source>
        <strain evidence="1 2">Ug99</strain>
    </source>
</reference>
<sequence>MSILEPRAPIRNCIKQPPGESSFQKFLAADRTEKHLSAIWITRRDQSETALAPSHIDQPMHPFLAMIPILGGLPASVEDIGERHDVSPIIMPDAEPGSNPTQF</sequence>
<evidence type="ECO:0000313" key="2">
    <source>
        <dbReference type="Proteomes" id="UP000325313"/>
    </source>
</evidence>
<comment type="caution">
    <text evidence="1">The sequence shown here is derived from an EMBL/GenBank/DDBJ whole genome shotgun (WGS) entry which is preliminary data.</text>
</comment>
<organism evidence="1 2">
    <name type="scientific">Puccinia graminis f. sp. tritici</name>
    <dbReference type="NCBI Taxonomy" id="56615"/>
    <lineage>
        <taxon>Eukaryota</taxon>
        <taxon>Fungi</taxon>
        <taxon>Dikarya</taxon>
        <taxon>Basidiomycota</taxon>
        <taxon>Pucciniomycotina</taxon>
        <taxon>Pucciniomycetes</taxon>
        <taxon>Pucciniales</taxon>
        <taxon>Pucciniaceae</taxon>
        <taxon>Puccinia</taxon>
    </lineage>
</organism>
<dbReference type="EMBL" id="VDEP01000107">
    <property type="protein sequence ID" value="KAA1130640.1"/>
    <property type="molecule type" value="Genomic_DNA"/>
</dbReference>
<evidence type="ECO:0000313" key="1">
    <source>
        <dbReference type="EMBL" id="KAA1130640.1"/>
    </source>
</evidence>
<proteinExistence type="predicted"/>
<protein>
    <submittedName>
        <fullName evidence="1">Uncharacterized protein</fullName>
    </submittedName>
</protein>